<protein>
    <recommendedName>
        <fullName evidence="4">DNA helicase DnaB-like N-terminal domain-containing protein</fullName>
    </recommendedName>
</protein>
<comment type="caution">
    <text evidence="5">The sequence shown here is derived from an EMBL/GenBank/DDBJ whole genome shotgun (WGS) entry which is preliminary data.</text>
</comment>
<evidence type="ECO:0000259" key="4">
    <source>
        <dbReference type="Pfam" id="PF00772"/>
    </source>
</evidence>
<dbReference type="EMBL" id="JABCJJ010000003">
    <property type="protein sequence ID" value="NMR19196.1"/>
    <property type="molecule type" value="Genomic_DNA"/>
</dbReference>
<dbReference type="AlphaFoldDB" id="A0A7Y0LVV7"/>
<feature type="compositionally biased region" description="Pro residues" evidence="3">
    <location>
        <begin position="370"/>
        <end position="380"/>
    </location>
</feature>
<reference evidence="5 6" key="1">
    <citation type="submission" date="2020-04" db="EMBL/GenBank/DDBJ databases">
        <title>Sequencing and Assembly of C. fimi.</title>
        <authorList>
            <person name="Ramsey A.R."/>
        </authorList>
    </citation>
    <scope>NUCLEOTIDE SEQUENCE [LARGE SCALE GENOMIC DNA]</scope>
    <source>
        <strain evidence="5 6">SB</strain>
    </source>
</reference>
<gene>
    <name evidence="5" type="ORF">HIR71_03015</name>
</gene>
<dbReference type="Gene3D" id="1.10.860.10">
    <property type="entry name" value="DNAb Helicase, Chain A"/>
    <property type="match status" value="2"/>
</dbReference>
<dbReference type="RefSeq" id="WP_169323314.1">
    <property type="nucleotide sequence ID" value="NZ_JABCJJ010000003.1"/>
</dbReference>
<sequence length="380" mass="40639">MIRTDDVVHLAEQATLGGLLLDPAPFAEVEAWVRGQDFADPWHRMVWAALREAHVAGRPLDVECLGVDLVARHGSRLADIVRIHDLVACVPANPDARPHARLVVEFGVRREIAAQGVLLEAAALHAATNLEAQPLHAALRIVGAGYLVAGERWALANGEEIGHFVDQLPTQLKAGAASLELRRTADKVLNHGPALDRAEARSHEARLVACLASHPTAIAPTYAWLGPDRLLNKPWRTVYLALGEMAETGRTIDPISLAAAVLRTARRTGTAPDAAELRDAVAAEESSVPGHLRRVVAGDQLRLLAHAGARVLRASAANPGTQVVDLLETGIRLVQALNVLSSVMPDAVGPRVRRHATSLDEGQHRRGPRPDQPPVGPVTG</sequence>
<dbReference type="Pfam" id="PF00772">
    <property type="entry name" value="DnaB"/>
    <property type="match status" value="1"/>
</dbReference>
<feature type="domain" description="DNA helicase DnaB-like N-terminal" evidence="4">
    <location>
        <begin position="11"/>
        <end position="105"/>
    </location>
</feature>
<dbReference type="GO" id="GO:0003677">
    <property type="term" value="F:DNA binding"/>
    <property type="evidence" value="ECO:0007669"/>
    <property type="project" value="UniProtKB-KW"/>
</dbReference>
<dbReference type="SUPFAM" id="SSF48024">
    <property type="entry name" value="N-terminal domain of DnaB helicase"/>
    <property type="match status" value="2"/>
</dbReference>
<evidence type="ECO:0000313" key="6">
    <source>
        <dbReference type="Proteomes" id="UP000562124"/>
    </source>
</evidence>
<dbReference type="GO" id="GO:0005524">
    <property type="term" value="F:ATP binding"/>
    <property type="evidence" value="ECO:0007669"/>
    <property type="project" value="InterPro"/>
</dbReference>
<dbReference type="GO" id="GO:0003678">
    <property type="term" value="F:DNA helicase activity"/>
    <property type="evidence" value="ECO:0007669"/>
    <property type="project" value="InterPro"/>
</dbReference>
<dbReference type="InterPro" id="IPR016136">
    <property type="entry name" value="DNA_helicase_N/primase_C"/>
</dbReference>
<evidence type="ECO:0000256" key="1">
    <source>
        <dbReference type="ARBA" id="ARBA00022705"/>
    </source>
</evidence>
<organism evidence="5 6">
    <name type="scientific">Cellulomonas fimi</name>
    <dbReference type="NCBI Taxonomy" id="1708"/>
    <lineage>
        <taxon>Bacteria</taxon>
        <taxon>Bacillati</taxon>
        <taxon>Actinomycetota</taxon>
        <taxon>Actinomycetes</taxon>
        <taxon>Micrococcales</taxon>
        <taxon>Cellulomonadaceae</taxon>
        <taxon>Cellulomonas</taxon>
    </lineage>
</organism>
<accession>A0A7Y0LVV7</accession>
<proteinExistence type="predicted"/>
<evidence type="ECO:0000313" key="5">
    <source>
        <dbReference type="EMBL" id="NMR19196.1"/>
    </source>
</evidence>
<dbReference type="InterPro" id="IPR007693">
    <property type="entry name" value="DNA_helicase_DnaB-like_N"/>
</dbReference>
<dbReference type="GO" id="GO:0005829">
    <property type="term" value="C:cytosol"/>
    <property type="evidence" value="ECO:0007669"/>
    <property type="project" value="TreeGrafter"/>
</dbReference>
<dbReference type="PANTHER" id="PTHR30153:SF2">
    <property type="entry name" value="REPLICATIVE DNA HELICASE"/>
    <property type="match status" value="1"/>
</dbReference>
<dbReference type="Proteomes" id="UP000562124">
    <property type="component" value="Unassembled WGS sequence"/>
</dbReference>
<evidence type="ECO:0000256" key="3">
    <source>
        <dbReference type="SAM" id="MobiDB-lite"/>
    </source>
</evidence>
<keyword evidence="1" id="KW-0235">DNA replication</keyword>
<name>A0A7Y0LVV7_CELFI</name>
<evidence type="ECO:0000256" key="2">
    <source>
        <dbReference type="ARBA" id="ARBA00023125"/>
    </source>
</evidence>
<feature type="region of interest" description="Disordered" evidence="3">
    <location>
        <begin position="350"/>
        <end position="380"/>
    </location>
</feature>
<keyword evidence="6" id="KW-1185">Reference proteome</keyword>
<keyword evidence="2" id="KW-0238">DNA-binding</keyword>
<dbReference type="GO" id="GO:0006260">
    <property type="term" value="P:DNA replication"/>
    <property type="evidence" value="ECO:0007669"/>
    <property type="project" value="UniProtKB-KW"/>
</dbReference>
<dbReference type="InterPro" id="IPR036185">
    <property type="entry name" value="DNA_heli_DnaB-like_N_sf"/>
</dbReference>
<dbReference type="PANTHER" id="PTHR30153">
    <property type="entry name" value="REPLICATIVE DNA HELICASE DNAB"/>
    <property type="match status" value="1"/>
</dbReference>